<keyword evidence="4" id="KW-1185">Reference proteome</keyword>
<feature type="non-terminal residue" evidence="3">
    <location>
        <position position="96"/>
    </location>
</feature>
<feature type="compositionally biased region" description="Pro residues" evidence="1">
    <location>
        <begin position="77"/>
        <end position="96"/>
    </location>
</feature>
<feature type="signal peptide" evidence="2">
    <location>
        <begin position="1"/>
        <end position="34"/>
    </location>
</feature>
<feature type="region of interest" description="Disordered" evidence="1">
    <location>
        <begin position="55"/>
        <end position="96"/>
    </location>
</feature>
<dbReference type="AlphaFoldDB" id="A0A6I2F6K0"/>
<evidence type="ECO:0000256" key="1">
    <source>
        <dbReference type="SAM" id="MobiDB-lite"/>
    </source>
</evidence>
<gene>
    <name evidence="3" type="ORF">GE115_08615</name>
</gene>
<evidence type="ECO:0000313" key="3">
    <source>
        <dbReference type="EMBL" id="MRG59931.1"/>
    </source>
</evidence>
<reference evidence="3 4" key="1">
    <citation type="submission" date="2019-10" db="EMBL/GenBank/DDBJ databases">
        <authorList>
            <person name="Nie G."/>
            <person name="Ming H."/>
            <person name="Yi B."/>
        </authorList>
    </citation>
    <scope>NUCLEOTIDE SEQUENCE [LARGE SCALE GENOMIC DNA]</scope>
    <source>
        <strain evidence="3 4">CFH 90414</strain>
    </source>
</reference>
<sequence>MTRRTRRARGLAAAIALAISVPTFLLAGSGPAHAAGDVCDLCSINFDPGACDALGGYPYDSTQEEPPPAISGGGAPAPAPAPEPAPAPVPAPAPAP</sequence>
<evidence type="ECO:0000313" key="4">
    <source>
        <dbReference type="Proteomes" id="UP000431080"/>
    </source>
</evidence>
<feature type="chain" id="PRO_5026344314" evidence="2">
    <location>
        <begin position="35"/>
        <end position="96"/>
    </location>
</feature>
<proteinExistence type="predicted"/>
<accession>A0A6I2F6K0</accession>
<organism evidence="3 4">
    <name type="scientific">Agromyces agglutinans</name>
    <dbReference type="NCBI Taxonomy" id="2662258"/>
    <lineage>
        <taxon>Bacteria</taxon>
        <taxon>Bacillati</taxon>
        <taxon>Actinomycetota</taxon>
        <taxon>Actinomycetes</taxon>
        <taxon>Micrococcales</taxon>
        <taxon>Microbacteriaceae</taxon>
        <taxon>Agromyces</taxon>
    </lineage>
</organism>
<protein>
    <submittedName>
        <fullName evidence="3">Uncharacterized protein</fullName>
    </submittedName>
</protein>
<evidence type="ECO:0000256" key="2">
    <source>
        <dbReference type="SAM" id="SignalP"/>
    </source>
</evidence>
<name>A0A6I2F6K0_9MICO</name>
<dbReference type="Proteomes" id="UP000431080">
    <property type="component" value="Unassembled WGS sequence"/>
</dbReference>
<dbReference type="RefSeq" id="WP_376765703.1">
    <property type="nucleotide sequence ID" value="NZ_WJIF01000004.1"/>
</dbReference>
<dbReference type="EMBL" id="WJIF01000004">
    <property type="protein sequence ID" value="MRG59931.1"/>
    <property type="molecule type" value="Genomic_DNA"/>
</dbReference>
<keyword evidence="2" id="KW-0732">Signal</keyword>
<comment type="caution">
    <text evidence="3">The sequence shown here is derived from an EMBL/GenBank/DDBJ whole genome shotgun (WGS) entry which is preliminary data.</text>
</comment>